<feature type="binding site" evidence="6 7">
    <location>
        <position position="83"/>
    </location>
    <ligand>
        <name>[4Fe-4S] cluster</name>
        <dbReference type="ChEBI" id="CHEBI:49883"/>
        <note>4Fe-4S-S-AdoMet</note>
    </ligand>
</feature>
<dbReference type="SFLD" id="SFLDS00029">
    <property type="entry name" value="Radical_SAM"/>
    <property type="match status" value="1"/>
</dbReference>
<comment type="cofactor">
    <cofactor evidence="6 7">
        <name>[4Fe-4S] cluster</name>
        <dbReference type="ChEBI" id="CHEBI:49883"/>
    </cofactor>
    <text evidence="6 7">Binds 1 [4Fe-4S] cluster. The cluster is coordinated with 3 cysteines and an exchangeable S-adenosyl-L-methionine.</text>
</comment>
<dbReference type="InterPro" id="IPR058240">
    <property type="entry name" value="rSAM_sf"/>
</dbReference>
<dbReference type="UniPathway" id="UPA00079"/>
<dbReference type="InterPro" id="IPR034405">
    <property type="entry name" value="F420"/>
</dbReference>
<dbReference type="InterPro" id="IPR007197">
    <property type="entry name" value="rSAM"/>
</dbReference>
<comment type="function">
    <text evidence="6">Radical SAM enzyme that catalyzes the addition of the adenosyl radical to the double bond of 3-[(1-carboxyvinyl)oxy]benzoate, leading to aminodeoxyfutalosine (AFL), a key intermediate in the formation of menaquinone (MK, vitamin K2) from chorismate.</text>
</comment>
<dbReference type="GO" id="GO:0005506">
    <property type="term" value="F:iron ion binding"/>
    <property type="evidence" value="ECO:0007669"/>
    <property type="project" value="UniProtKB-UniRule"/>
</dbReference>
<sequence length="378" mass="43003">MGTGFSIIITGFYMILSFKDKRLYAIKEKIETNTRLDHNDGLTLFDTNDLIGVGALADYVRRKRHGNKTYYVYNQHINYTNICKNRCLFCAFARDRHEKGAYMYSVQQVRDILMQNKNDRLKEIHMVGGIHPNAPFEYYLDLLHTIREVRPNIHIKAFTAVEIDHFSSISELSLTETIKALKKAGLNMVPGGGSEVMSDRIHKELFPKKIHCSRWTEVMKAVHAQGITSNATMLYGHIETSSERVAHLIQLRKIQDETNGFTAFIPLAFHSENTKLSHIPPTSAYLDLKMTAIARLILDNFDHIKAYWVMLGEKLAQIAQTFGADDLDGTIIDEKITHSAGARSSKGLTRDQLINMIRSAGFEPVERDALYQPVRSIL</sequence>
<comment type="catalytic activity">
    <reaction evidence="6">
        <text>3-[(1-carboxyvinyl)-oxy]benzoate + S-adenosyl-L-methionine + H2O = 6-amino-6-deoxyfutalosine + hydrogencarbonate + L-methionine + H(+)</text>
        <dbReference type="Rhea" id="RHEA:33075"/>
        <dbReference type="ChEBI" id="CHEBI:15377"/>
        <dbReference type="ChEBI" id="CHEBI:15378"/>
        <dbReference type="ChEBI" id="CHEBI:17544"/>
        <dbReference type="ChEBI" id="CHEBI:57844"/>
        <dbReference type="ChEBI" id="CHEBI:59789"/>
        <dbReference type="ChEBI" id="CHEBI:64286"/>
        <dbReference type="ChEBI" id="CHEBI:76981"/>
        <dbReference type="EC" id="2.5.1.120"/>
    </reaction>
</comment>
<dbReference type="Gene3D" id="3.20.20.70">
    <property type="entry name" value="Aldolase class I"/>
    <property type="match status" value="1"/>
</dbReference>
<evidence type="ECO:0000256" key="2">
    <source>
        <dbReference type="ARBA" id="ARBA00022691"/>
    </source>
</evidence>
<keyword evidence="4 6" id="KW-0408">Iron</keyword>
<dbReference type="InterPro" id="IPR013785">
    <property type="entry name" value="Aldolase_TIM"/>
</dbReference>
<dbReference type="HAMAP" id="MF_00993">
    <property type="entry name" value="MqnE"/>
    <property type="match status" value="1"/>
</dbReference>
<dbReference type="GO" id="GO:0102573">
    <property type="term" value="F:aminodeoxyfutalosine synthase activity"/>
    <property type="evidence" value="ECO:0007669"/>
    <property type="project" value="UniProtKB-EC"/>
</dbReference>
<evidence type="ECO:0000256" key="7">
    <source>
        <dbReference type="PIRSR" id="PIRSR004762-1"/>
    </source>
</evidence>
<evidence type="ECO:0000313" key="11">
    <source>
        <dbReference type="Proteomes" id="UP000189670"/>
    </source>
</evidence>
<dbReference type="PROSITE" id="PS51918">
    <property type="entry name" value="RADICAL_SAM"/>
    <property type="match status" value="1"/>
</dbReference>
<evidence type="ECO:0000313" key="10">
    <source>
        <dbReference type="EMBL" id="ETR72029.1"/>
    </source>
</evidence>
<dbReference type="InterPro" id="IPR045567">
    <property type="entry name" value="CofH/MnqC-like_C"/>
</dbReference>
<dbReference type="SFLD" id="SFLDF00342">
    <property type="entry name" value="cyclic_dehypoxanthine_futalosi"/>
    <property type="match status" value="1"/>
</dbReference>
<dbReference type="InterPro" id="IPR022432">
    <property type="entry name" value="MqnE"/>
</dbReference>
<dbReference type="SFLD" id="SFLDG01389">
    <property type="entry name" value="menaquinone_synthsis_involved"/>
    <property type="match status" value="1"/>
</dbReference>
<evidence type="ECO:0000256" key="6">
    <source>
        <dbReference type="HAMAP-Rule" id="MF_00993"/>
    </source>
</evidence>
<dbReference type="SFLD" id="SFLDG01064">
    <property type="entry name" value="F420__menaquinone_cofactor_bio"/>
    <property type="match status" value="1"/>
</dbReference>
<name>A0A1V1PAU2_9BACT</name>
<keyword evidence="6" id="KW-0808">Transferase</keyword>
<evidence type="ECO:0000259" key="9">
    <source>
        <dbReference type="PROSITE" id="PS51918"/>
    </source>
</evidence>
<reference evidence="11" key="1">
    <citation type="submission" date="2012-11" db="EMBL/GenBank/DDBJ databases">
        <authorList>
            <person name="Lucero-Rivera Y.E."/>
            <person name="Tovar-Ramirez D."/>
        </authorList>
    </citation>
    <scope>NUCLEOTIDE SEQUENCE [LARGE SCALE GENOMIC DNA]</scope>
    <source>
        <strain evidence="11">Araruama</strain>
    </source>
</reference>
<dbReference type="SFLD" id="SFLDF00343">
    <property type="entry name" value="aminofutalosine_synthase_(mqnE"/>
    <property type="match status" value="1"/>
</dbReference>
<dbReference type="Pfam" id="PF19288">
    <property type="entry name" value="CofH_C"/>
    <property type="match status" value="1"/>
</dbReference>
<evidence type="ECO:0000256" key="1">
    <source>
        <dbReference type="ARBA" id="ARBA00022485"/>
    </source>
</evidence>
<comment type="similarity">
    <text evidence="6">Belongs to the radical SAM superfamily. MqnE family.</text>
</comment>
<dbReference type="CDD" id="cd01335">
    <property type="entry name" value="Radical_SAM"/>
    <property type="match status" value="1"/>
</dbReference>
<keyword evidence="1 6" id="KW-0004">4Fe-4S</keyword>
<dbReference type="PANTHER" id="PTHR43076:SF7">
    <property type="entry name" value="AMINODEOXYFUTALOSINE SYNTHASE"/>
    <property type="match status" value="1"/>
</dbReference>
<dbReference type="NCBIfam" id="TIGR03700">
    <property type="entry name" value="mena_SCO4494"/>
    <property type="match status" value="1"/>
</dbReference>
<accession>A0A1V1PAU2</accession>
<feature type="binding site" evidence="6 7">
    <location>
        <position position="87"/>
    </location>
    <ligand>
        <name>[4Fe-4S] cluster</name>
        <dbReference type="ChEBI" id="CHEBI:49883"/>
        <note>4Fe-4S-S-AdoMet</note>
    </ligand>
</feature>
<dbReference type="InterPro" id="IPR020050">
    <property type="entry name" value="FO_synthase_su2"/>
</dbReference>
<feature type="domain" description="Radical SAM core" evidence="9">
    <location>
        <begin position="69"/>
        <end position="305"/>
    </location>
</feature>
<dbReference type="EC" id="2.5.1.120" evidence="6"/>
<dbReference type="GO" id="GO:0009234">
    <property type="term" value="P:menaquinone biosynthetic process"/>
    <property type="evidence" value="ECO:0007669"/>
    <property type="project" value="UniProtKB-UniRule"/>
</dbReference>
<comment type="pathway">
    <text evidence="6">Quinol/quinone metabolism; menaquinone biosynthesis.</text>
</comment>
<organism evidence="10 11">
    <name type="scientific">Candidatus Magnetoglobus multicellularis str. Araruama</name>
    <dbReference type="NCBI Taxonomy" id="890399"/>
    <lineage>
        <taxon>Bacteria</taxon>
        <taxon>Pseudomonadati</taxon>
        <taxon>Thermodesulfobacteriota</taxon>
        <taxon>Desulfobacteria</taxon>
        <taxon>Desulfobacterales</taxon>
        <taxon>Desulfobacteraceae</taxon>
        <taxon>Candidatus Magnetoglobus</taxon>
    </lineage>
</organism>
<dbReference type="PIRSF" id="PIRSF004762">
    <property type="entry name" value="CHP00423"/>
    <property type="match status" value="1"/>
</dbReference>
<dbReference type="GO" id="GO:0044689">
    <property type="term" value="F:7,8-didemethyl-8-hydroxy-5-deazariboflavin synthase activity"/>
    <property type="evidence" value="ECO:0007669"/>
    <property type="project" value="TreeGrafter"/>
</dbReference>
<feature type="binding site" evidence="8">
    <location>
        <position position="195"/>
    </location>
    <ligand>
        <name>S-adenosyl-L-methionine</name>
        <dbReference type="ChEBI" id="CHEBI:59789"/>
    </ligand>
</feature>
<dbReference type="InterPro" id="IPR006638">
    <property type="entry name" value="Elp3/MiaA/NifB-like_rSAM"/>
</dbReference>
<keyword evidence="5 6" id="KW-0411">Iron-sulfur</keyword>
<dbReference type="NCBIfam" id="TIGR00423">
    <property type="entry name" value="CofH family radical SAM protein"/>
    <property type="match status" value="1"/>
</dbReference>
<evidence type="ECO:0000256" key="5">
    <source>
        <dbReference type="ARBA" id="ARBA00023014"/>
    </source>
</evidence>
<evidence type="ECO:0000256" key="8">
    <source>
        <dbReference type="PIRSR" id="PIRSR004762-2"/>
    </source>
</evidence>
<protein>
    <recommendedName>
        <fullName evidence="6">Aminodeoxyfutalosine synthase</fullName>
        <shortName evidence="6">AFL synthase</shortName>
        <shortName evidence="6">Aminofutalosine synthase</shortName>
        <ecNumber evidence="6">2.5.1.120</ecNumber>
    </recommendedName>
    <alternativeName>
        <fullName evidence="6">Menaquinone biosynthetic enzyme MqnE</fullName>
    </alternativeName>
</protein>
<dbReference type="Proteomes" id="UP000189670">
    <property type="component" value="Unassembled WGS sequence"/>
</dbReference>
<evidence type="ECO:0000256" key="4">
    <source>
        <dbReference type="ARBA" id="ARBA00023004"/>
    </source>
</evidence>
<dbReference type="PANTHER" id="PTHR43076">
    <property type="entry name" value="FO SYNTHASE (COFH)"/>
    <property type="match status" value="1"/>
</dbReference>
<evidence type="ECO:0000256" key="3">
    <source>
        <dbReference type="ARBA" id="ARBA00022723"/>
    </source>
</evidence>
<dbReference type="Pfam" id="PF04055">
    <property type="entry name" value="Radical_SAM"/>
    <property type="match status" value="1"/>
</dbReference>
<proteinExistence type="inferred from homology"/>
<keyword evidence="2 6" id="KW-0949">S-adenosyl-L-methionine</keyword>
<feature type="binding site" evidence="8">
    <location>
        <position position="89"/>
    </location>
    <ligand>
        <name>S-adenosyl-L-methionine</name>
        <dbReference type="ChEBI" id="CHEBI:59789"/>
    </ligand>
</feature>
<feature type="binding site" evidence="6 7">
    <location>
        <position position="90"/>
    </location>
    <ligand>
        <name>[4Fe-4S] cluster</name>
        <dbReference type="ChEBI" id="CHEBI:49883"/>
        <note>4Fe-4S-S-AdoMet</note>
    </ligand>
</feature>
<dbReference type="SMART" id="SM00729">
    <property type="entry name" value="Elp3"/>
    <property type="match status" value="1"/>
</dbReference>
<comment type="caution">
    <text evidence="10">The sequence shown here is derived from an EMBL/GenBank/DDBJ whole genome shotgun (WGS) entry which is preliminary data.</text>
</comment>
<dbReference type="EMBL" id="ATBP01000192">
    <property type="protein sequence ID" value="ETR72029.1"/>
    <property type="molecule type" value="Genomic_DNA"/>
</dbReference>
<keyword evidence="6" id="KW-0474">Menaquinone biosynthesis</keyword>
<gene>
    <name evidence="6" type="primary">mqnE</name>
    <name evidence="10" type="ORF">OMM_02032</name>
</gene>
<dbReference type="GO" id="GO:0051539">
    <property type="term" value="F:4 iron, 4 sulfur cluster binding"/>
    <property type="evidence" value="ECO:0007669"/>
    <property type="project" value="UniProtKB-KW"/>
</dbReference>
<dbReference type="SUPFAM" id="SSF102114">
    <property type="entry name" value="Radical SAM enzymes"/>
    <property type="match status" value="1"/>
</dbReference>
<keyword evidence="3 6" id="KW-0479">Metal-binding</keyword>
<dbReference type="AlphaFoldDB" id="A0A1V1PAU2"/>